<dbReference type="EMBL" id="VYZN01000001">
    <property type="protein sequence ID" value="KAE9545588.1"/>
    <property type="molecule type" value="Genomic_DNA"/>
</dbReference>
<feature type="compositionally biased region" description="Polar residues" evidence="1">
    <location>
        <begin position="228"/>
        <end position="238"/>
    </location>
</feature>
<dbReference type="GO" id="GO:0005829">
    <property type="term" value="C:cytosol"/>
    <property type="evidence" value="ECO:0007669"/>
    <property type="project" value="TreeGrafter"/>
</dbReference>
<evidence type="ECO:0008006" key="6">
    <source>
        <dbReference type="Google" id="ProtNLM"/>
    </source>
</evidence>
<dbReference type="GO" id="GO:0031593">
    <property type="term" value="F:polyubiquitin modification-dependent protein binding"/>
    <property type="evidence" value="ECO:0007669"/>
    <property type="project" value="TreeGrafter"/>
</dbReference>
<feature type="domain" description="UBA" evidence="2">
    <location>
        <begin position="295"/>
        <end position="338"/>
    </location>
</feature>
<dbReference type="PROSITE" id="PS50053">
    <property type="entry name" value="UBIQUITIN_2"/>
    <property type="match status" value="1"/>
</dbReference>
<dbReference type="AlphaFoldDB" id="A0A6G0U8Y7"/>
<feature type="compositionally biased region" description="Acidic residues" evidence="1">
    <location>
        <begin position="216"/>
        <end position="225"/>
    </location>
</feature>
<feature type="compositionally biased region" description="Polar residues" evidence="1">
    <location>
        <begin position="199"/>
        <end position="215"/>
    </location>
</feature>
<dbReference type="Gene3D" id="3.10.20.90">
    <property type="entry name" value="Phosphatidylinositol 3-kinase Catalytic Subunit, Chain A, domain 1"/>
    <property type="match status" value="1"/>
</dbReference>
<dbReference type="OrthoDB" id="10016665at2759"/>
<proteinExistence type="predicted"/>
<dbReference type="Pfam" id="PF00240">
    <property type="entry name" value="ubiquitin"/>
    <property type="match status" value="1"/>
</dbReference>
<evidence type="ECO:0000259" key="3">
    <source>
        <dbReference type="PROSITE" id="PS50053"/>
    </source>
</evidence>
<name>A0A6G0U8Y7_APHGL</name>
<feature type="compositionally biased region" description="Low complexity" evidence="1">
    <location>
        <begin position="265"/>
        <end position="281"/>
    </location>
</feature>
<accession>A0A6G0U8Y7</accession>
<dbReference type="SUPFAM" id="SSF54236">
    <property type="entry name" value="Ubiquitin-like"/>
    <property type="match status" value="1"/>
</dbReference>
<sequence>MLSEEPEISLIIVKARLGPSTLYTEKVSIDLQSHVSVLKDKMRKKDESLGPDNFIMTYSGNVMEDSVPIYMYDIFSGATVHLFKKLKIEKNKLVYRVSTKNPELVRLGVALRSLSLNLSYKCAFMKVNKAKIINDLIYNTPKLTEDPVGITLLQHSELLLKLNDLSLVKRIVDNHPGLATVAFQVSTIAYNQDVQNHLNRTRTMSNGSTAGSTAPSDEEMDDLDDSSPGSDTNSQPVNRNLPFAITAAQLATAIANVTTQQPQPSTSGAGASTSTGNTGNALVIPNNIQSQPTPPADDYSHQLGIMREMGLYNEHLNLEGLRLGGGNLETAIELVLSGFDISHLNNAS</sequence>
<protein>
    <recommendedName>
        <fullName evidence="6">Ubiquitin-like domain-containing protein</fullName>
    </recommendedName>
</protein>
<dbReference type="InterPro" id="IPR015940">
    <property type="entry name" value="UBA"/>
</dbReference>
<dbReference type="Gene3D" id="1.10.8.10">
    <property type="entry name" value="DNA helicase RuvA subunit, C-terminal domain"/>
    <property type="match status" value="1"/>
</dbReference>
<keyword evidence="5" id="KW-1185">Reference proteome</keyword>
<dbReference type="Proteomes" id="UP000475862">
    <property type="component" value="Unassembled WGS sequence"/>
</dbReference>
<dbReference type="PANTHER" id="PTHR10677">
    <property type="entry name" value="UBIQUILIN"/>
    <property type="match status" value="1"/>
</dbReference>
<feature type="region of interest" description="Disordered" evidence="1">
    <location>
        <begin position="258"/>
        <end position="297"/>
    </location>
</feature>
<organism evidence="4 5">
    <name type="scientific">Aphis glycines</name>
    <name type="common">Soybean aphid</name>
    <dbReference type="NCBI Taxonomy" id="307491"/>
    <lineage>
        <taxon>Eukaryota</taxon>
        <taxon>Metazoa</taxon>
        <taxon>Ecdysozoa</taxon>
        <taxon>Arthropoda</taxon>
        <taxon>Hexapoda</taxon>
        <taxon>Insecta</taxon>
        <taxon>Pterygota</taxon>
        <taxon>Neoptera</taxon>
        <taxon>Paraneoptera</taxon>
        <taxon>Hemiptera</taxon>
        <taxon>Sternorrhyncha</taxon>
        <taxon>Aphidomorpha</taxon>
        <taxon>Aphidoidea</taxon>
        <taxon>Aphididae</taxon>
        <taxon>Aphidini</taxon>
        <taxon>Aphis</taxon>
        <taxon>Aphis</taxon>
    </lineage>
</organism>
<evidence type="ECO:0000256" key="1">
    <source>
        <dbReference type="SAM" id="MobiDB-lite"/>
    </source>
</evidence>
<feature type="domain" description="Ubiquitin-like" evidence="3">
    <location>
        <begin position="11"/>
        <end position="82"/>
    </location>
</feature>
<dbReference type="InterPro" id="IPR015496">
    <property type="entry name" value="Ubiquilin"/>
</dbReference>
<dbReference type="PANTHER" id="PTHR10677:SF25">
    <property type="entry name" value="UBIQUITIN-LIKE PROTEIN 7"/>
    <property type="match status" value="1"/>
</dbReference>
<evidence type="ECO:0000313" key="5">
    <source>
        <dbReference type="Proteomes" id="UP000475862"/>
    </source>
</evidence>
<dbReference type="PROSITE" id="PS50030">
    <property type="entry name" value="UBA"/>
    <property type="match status" value="1"/>
</dbReference>
<dbReference type="InterPro" id="IPR029071">
    <property type="entry name" value="Ubiquitin-like_domsf"/>
</dbReference>
<gene>
    <name evidence="4" type="ORF">AGLY_001131</name>
</gene>
<dbReference type="InterPro" id="IPR000626">
    <property type="entry name" value="Ubiquitin-like_dom"/>
</dbReference>
<dbReference type="GO" id="GO:0006511">
    <property type="term" value="P:ubiquitin-dependent protein catabolic process"/>
    <property type="evidence" value="ECO:0007669"/>
    <property type="project" value="TreeGrafter"/>
</dbReference>
<evidence type="ECO:0000313" key="4">
    <source>
        <dbReference type="EMBL" id="KAE9545588.1"/>
    </source>
</evidence>
<evidence type="ECO:0000259" key="2">
    <source>
        <dbReference type="PROSITE" id="PS50030"/>
    </source>
</evidence>
<comment type="caution">
    <text evidence="4">The sequence shown here is derived from an EMBL/GenBank/DDBJ whole genome shotgun (WGS) entry which is preliminary data.</text>
</comment>
<dbReference type="InterPro" id="IPR009060">
    <property type="entry name" value="UBA-like_sf"/>
</dbReference>
<dbReference type="CDD" id="cd17039">
    <property type="entry name" value="Ubl_ubiquitin_like"/>
    <property type="match status" value="1"/>
</dbReference>
<reference evidence="4 5" key="1">
    <citation type="submission" date="2019-08" db="EMBL/GenBank/DDBJ databases">
        <title>The genome of the soybean aphid Biotype 1, its phylome, world population structure and adaptation to the North American continent.</title>
        <authorList>
            <person name="Giordano R."/>
            <person name="Donthu R.K."/>
            <person name="Hernandez A.G."/>
            <person name="Wright C.L."/>
            <person name="Zimin A.V."/>
        </authorList>
    </citation>
    <scope>NUCLEOTIDE SEQUENCE [LARGE SCALE GENOMIC DNA]</scope>
    <source>
        <tissue evidence="4">Whole aphids</tissue>
    </source>
</reference>
<feature type="region of interest" description="Disordered" evidence="1">
    <location>
        <begin position="199"/>
        <end position="238"/>
    </location>
</feature>
<dbReference type="SUPFAM" id="SSF46934">
    <property type="entry name" value="UBA-like"/>
    <property type="match status" value="1"/>
</dbReference>